<keyword evidence="5" id="KW-0963">Cytoplasm</keyword>
<comment type="function">
    <text evidence="5">Catalyzes the conversion of 3'-phosphate to a 2',3'-cyclic phosphodiester at the end of RNA. The mechanism of action of the enzyme occurs in 3 steps: (A) adenylation of the enzyme by ATP; (B) transfer of adenylate to an RNA-N3'P to produce RNA-N3'PP5'A; (C) and attack of the adjacent 2'-hydroxyl on the 3'-phosphorus in the diester linkage to produce the cyclic end product. The biological role of this enzyme is unknown but it is likely to function in some aspects of cellular RNA processing.</text>
</comment>
<evidence type="ECO:0000313" key="10">
    <source>
        <dbReference type="Proteomes" id="UP001242480"/>
    </source>
</evidence>
<comment type="subcellular location">
    <subcellularLocation>
        <location evidence="5">Cytoplasm</location>
    </subcellularLocation>
</comment>
<feature type="domain" description="RNA 3'-terminal phosphate cyclase" evidence="7">
    <location>
        <begin position="9"/>
        <end position="321"/>
    </location>
</feature>
<protein>
    <recommendedName>
        <fullName evidence="5 6">RNA 3'-terminal phosphate cyclase</fullName>
        <shortName evidence="5">RNA cyclase</shortName>
        <shortName evidence="5">RNA-3'-phosphate cyclase</shortName>
        <ecNumber evidence="5 6">6.5.1.4</ecNumber>
    </recommendedName>
</protein>
<organism evidence="9 10">
    <name type="scientific">Labrys wisconsinensis</name>
    <dbReference type="NCBI Taxonomy" id="425677"/>
    <lineage>
        <taxon>Bacteria</taxon>
        <taxon>Pseudomonadati</taxon>
        <taxon>Pseudomonadota</taxon>
        <taxon>Alphaproteobacteria</taxon>
        <taxon>Hyphomicrobiales</taxon>
        <taxon>Xanthobacteraceae</taxon>
        <taxon>Labrys</taxon>
    </lineage>
</organism>
<keyword evidence="3 5" id="KW-0547">Nucleotide-binding</keyword>
<dbReference type="PANTHER" id="PTHR11096">
    <property type="entry name" value="RNA 3' TERMINAL PHOSPHATE CYCLASE"/>
    <property type="match status" value="1"/>
</dbReference>
<dbReference type="InterPro" id="IPR013791">
    <property type="entry name" value="RNA3'-term_phos_cycl_insert"/>
</dbReference>
<proteinExistence type="inferred from homology"/>
<dbReference type="Gene3D" id="3.30.360.20">
    <property type="entry name" value="RNA 3'-terminal phosphate cyclase, insert domain"/>
    <property type="match status" value="1"/>
</dbReference>
<accession>A0ABU0JBL9</accession>
<keyword evidence="10" id="KW-1185">Reference proteome</keyword>
<dbReference type="PIRSF" id="PIRSF005378">
    <property type="entry name" value="RNA3'_term_phos_cycl_euk"/>
    <property type="match status" value="1"/>
</dbReference>
<sequence length="356" mass="37094">MITIDGAQGEGGGQILRTALTLSMATGKPFQIDRIRAGRAKPGLMRQHLAAVRAAAAVCGGRVAGDEPGSTRLRFEPGPVRAGDYIFAINSAGSTALVLQTVLLPLALASQPSSLVLRGGTHNGNAPPFEFVDRALLPLLRRIGLAVTAGLKRPGFYPAGGGQVEVAIAPADDPLRPLDILERGESRGRSAEAILANLPFAVAQRELDTLRAALDWPVGAMQPRIETQADGPGNVLAVTLVFEAVTEVVTGFGERGLAAETIARDVAGRTAAYLGSGAAVGPFLADQLLLPMALCRGGRFSTVQPTAHTTTNLAVIGAFLDDIRFEVAAAEEARWTIGVSSARWDDAPIRTMTAAP</sequence>
<dbReference type="GO" id="GO:0003963">
    <property type="term" value="F:RNA-3'-phosphate cyclase activity"/>
    <property type="evidence" value="ECO:0007669"/>
    <property type="project" value="UniProtKB-EC"/>
</dbReference>
<evidence type="ECO:0000256" key="6">
    <source>
        <dbReference type="NCBIfam" id="TIGR03399"/>
    </source>
</evidence>
<evidence type="ECO:0000259" key="8">
    <source>
        <dbReference type="Pfam" id="PF05189"/>
    </source>
</evidence>
<comment type="catalytic activity">
    <reaction evidence="4 5">
        <text>a 3'-end 3'-phospho-ribonucleotide-RNA + ATP = a 3'-end 2',3'-cyclophospho-ribonucleotide-RNA + AMP + diphosphate</text>
        <dbReference type="Rhea" id="RHEA:23976"/>
        <dbReference type="Rhea" id="RHEA-COMP:10463"/>
        <dbReference type="Rhea" id="RHEA-COMP:10464"/>
        <dbReference type="ChEBI" id="CHEBI:30616"/>
        <dbReference type="ChEBI" id="CHEBI:33019"/>
        <dbReference type="ChEBI" id="CHEBI:83062"/>
        <dbReference type="ChEBI" id="CHEBI:83064"/>
        <dbReference type="ChEBI" id="CHEBI:456215"/>
        <dbReference type="EC" id="6.5.1.4"/>
    </reaction>
</comment>
<gene>
    <name evidence="5" type="primary">rtcA</name>
    <name evidence="9" type="ORF">QO011_003822</name>
</gene>
<dbReference type="InterPro" id="IPR017770">
    <property type="entry name" value="RNA3'_term_phos_cyc_type_1"/>
</dbReference>
<dbReference type="Proteomes" id="UP001242480">
    <property type="component" value="Unassembled WGS sequence"/>
</dbReference>
<feature type="binding site" evidence="5">
    <location>
        <begin position="283"/>
        <end position="287"/>
    </location>
    <ligand>
        <name>ATP</name>
        <dbReference type="ChEBI" id="CHEBI:30616"/>
    </ligand>
</feature>
<dbReference type="Pfam" id="PF05189">
    <property type="entry name" value="RTC_insert"/>
    <property type="match status" value="1"/>
</dbReference>
<dbReference type="InterPro" id="IPR036553">
    <property type="entry name" value="RPTC_insert"/>
</dbReference>
<dbReference type="PANTHER" id="PTHR11096:SF0">
    <property type="entry name" value="RNA 3'-TERMINAL PHOSPHATE CYCLASE"/>
    <property type="match status" value="1"/>
</dbReference>
<evidence type="ECO:0000256" key="3">
    <source>
        <dbReference type="ARBA" id="ARBA00022741"/>
    </source>
</evidence>
<feature type="active site" description="Tele-AMP-histidine intermediate" evidence="5">
    <location>
        <position position="308"/>
    </location>
</feature>
<evidence type="ECO:0000256" key="4">
    <source>
        <dbReference type="ARBA" id="ARBA00024481"/>
    </source>
</evidence>
<evidence type="ECO:0000256" key="1">
    <source>
        <dbReference type="ARBA" id="ARBA00009206"/>
    </source>
</evidence>
<dbReference type="SUPFAM" id="SSF55205">
    <property type="entry name" value="EPT/RTPC-like"/>
    <property type="match status" value="1"/>
</dbReference>
<dbReference type="InterPro" id="IPR000228">
    <property type="entry name" value="RNA3'_term_phos_cyc"/>
</dbReference>
<comment type="caution">
    <text evidence="9">The sequence shown here is derived from an EMBL/GenBank/DDBJ whole genome shotgun (WGS) entry which is preliminary data.</text>
</comment>
<evidence type="ECO:0000256" key="2">
    <source>
        <dbReference type="ARBA" id="ARBA00022598"/>
    </source>
</evidence>
<evidence type="ECO:0000256" key="5">
    <source>
        <dbReference type="HAMAP-Rule" id="MF_00200"/>
    </source>
</evidence>
<dbReference type="SUPFAM" id="SSF52913">
    <property type="entry name" value="RNA 3'-terminal phosphate cyclase, RPTC, insert domain"/>
    <property type="match status" value="1"/>
</dbReference>
<evidence type="ECO:0000259" key="7">
    <source>
        <dbReference type="Pfam" id="PF01137"/>
    </source>
</evidence>
<dbReference type="InterPro" id="IPR013792">
    <property type="entry name" value="RNA3'P_cycl/enolpyr_Trfase_a/b"/>
</dbReference>
<feature type="domain" description="RNA 3'-terminal phosphate cyclase insert" evidence="8">
    <location>
        <begin position="181"/>
        <end position="269"/>
    </location>
</feature>
<name>A0ABU0JBL9_9HYPH</name>
<dbReference type="EC" id="6.5.1.4" evidence="5 6"/>
<dbReference type="RefSeq" id="WP_307275065.1">
    <property type="nucleotide sequence ID" value="NZ_JAUSVX010000007.1"/>
</dbReference>
<dbReference type="InterPro" id="IPR037136">
    <property type="entry name" value="RNA3'_phos_cyclase_dom_sf"/>
</dbReference>
<keyword evidence="2 5" id="KW-0436">Ligase</keyword>
<dbReference type="HAMAP" id="MF_00200">
    <property type="entry name" value="RTC"/>
    <property type="match status" value="1"/>
</dbReference>
<dbReference type="Gene3D" id="3.65.10.20">
    <property type="entry name" value="RNA 3'-terminal phosphate cyclase domain"/>
    <property type="match status" value="1"/>
</dbReference>
<dbReference type="InterPro" id="IPR023797">
    <property type="entry name" value="RNA3'_phos_cyclase_dom"/>
</dbReference>
<reference evidence="9 10" key="1">
    <citation type="submission" date="2023-07" db="EMBL/GenBank/DDBJ databases">
        <title>Genomic Encyclopedia of Type Strains, Phase IV (KMG-IV): sequencing the most valuable type-strain genomes for metagenomic binning, comparative biology and taxonomic classification.</title>
        <authorList>
            <person name="Goeker M."/>
        </authorList>
    </citation>
    <scope>NUCLEOTIDE SEQUENCE [LARGE SCALE GENOMIC DNA]</scope>
    <source>
        <strain evidence="9 10">DSM 19619</strain>
    </source>
</reference>
<dbReference type="NCBIfam" id="TIGR03399">
    <property type="entry name" value="RNA_3prim_cycl"/>
    <property type="match status" value="1"/>
</dbReference>
<dbReference type="Pfam" id="PF01137">
    <property type="entry name" value="RTC"/>
    <property type="match status" value="1"/>
</dbReference>
<keyword evidence="5" id="KW-0067">ATP-binding</keyword>
<comment type="similarity">
    <text evidence="1 5">Belongs to the RNA 3'-terminal cyclase family. Type 1 subfamily.</text>
</comment>
<dbReference type="EMBL" id="JAUSVX010000007">
    <property type="protein sequence ID" value="MDQ0470803.1"/>
    <property type="molecule type" value="Genomic_DNA"/>
</dbReference>
<feature type="binding site" evidence="5">
    <location>
        <position position="100"/>
    </location>
    <ligand>
        <name>ATP</name>
        <dbReference type="ChEBI" id="CHEBI:30616"/>
    </ligand>
</feature>
<evidence type="ECO:0000313" key="9">
    <source>
        <dbReference type="EMBL" id="MDQ0470803.1"/>
    </source>
</evidence>
<dbReference type="NCBIfam" id="NF003246">
    <property type="entry name" value="PRK04204.1-2"/>
    <property type="match status" value="1"/>
</dbReference>